<keyword evidence="3" id="KW-1185">Reference proteome</keyword>
<dbReference type="EMBL" id="VXAR01000004">
    <property type="protein sequence ID" value="NXK71147.1"/>
    <property type="molecule type" value="Genomic_DNA"/>
</dbReference>
<dbReference type="AlphaFoldDB" id="A0A7L0LPY1"/>
<feature type="non-terminal residue" evidence="2">
    <location>
        <position position="1"/>
    </location>
</feature>
<evidence type="ECO:0000313" key="3">
    <source>
        <dbReference type="Proteomes" id="UP000531168"/>
    </source>
</evidence>
<sequence>SAEEKASVESLKAEVCPWDAPGAQSMDKAEICPWEGAAAPSQQLKPKQSPGGVPKGDKRITRQAAVASPGRALERGSSKREAVCPWESLDMEQPMEHPCARSPVLPKAPLKASQSRESLKAEVCPWEAPGAQSMDKAEICPWEGAAAPSGKEGSRKAKDALSIGRKSPSTSEG</sequence>
<proteinExistence type="predicted"/>
<dbReference type="Proteomes" id="UP000531168">
    <property type="component" value="Unassembled WGS sequence"/>
</dbReference>
<organism evidence="2 3">
    <name type="scientific">Amazona guildingii</name>
    <dbReference type="NCBI Taxonomy" id="175529"/>
    <lineage>
        <taxon>Eukaryota</taxon>
        <taxon>Metazoa</taxon>
        <taxon>Chordata</taxon>
        <taxon>Craniata</taxon>
        <taxon>Vertebrata</taxon>
        <taxon>Euteleostomi</taxon>
        <taxon>Archelosauria</taxon>
        <taxon>Archosauria</taxon>
        <taxon>Dinosauria</taxon>
        <taxon>Saurischia</taxon>
        <taxon>Theropoda</taxon>
        <taxon>Coelurosauria</taxon>
        <taxon>Aves</taxon>
        <taxon>Neognathae</taxon>
        <taxon>Neoaves</taxon>
        <taxon>Telluraves</taxon>
        <taxon>Australaves</taxon>
        <taxon>Psittaciformes</taxon>
        <taxon>Psittacidae</taxon>
        <taxon>Amazona</taxon>
    </lineage>
</organism>
<evidence type="ECO:0000313" key="2">
    <source>
        <dbReference type="EMBL" id="NXK71147.1"/>
    </source>
</evidence>
<comment type="caution">
    <text evidence="2">The sequence shown here is derived from an EMBL/GenBank/DDBJ whole genome shotgun (WGS) entry which is preliminary data.</text>
</comment>
<protein>
    <submittedName>
        <fullName evidence="2">GP179 protein</fullName>
    </submittedName>
</protein>
<feature type="compositionally biased region" description="Basic and acidic residues" evidence="1">
    <location>
        <begin position="72"/>
        <end position="81"/>
    </location>
</feature>
<feature type="region of interest" description="Disordered" evidence="1">
    <location>
        <begin position="1"/>
        <end position="81"/>
    </location>
</feature>
<gene>
    <name evidence="2" type="primary">Gpr179_1</name>
    <name evidence="2" type="ORF">AMAGUI_R15323</name>
</gene>
<name>A0A7L0LPY1_9PSIT</name>
<feature type="non-terminal residue" evidence="2">
    <location>
        <position position="173"/>
    </location>
</feature>
<feature type="region of interest" description="Disordered" evidence="1">
    <location>
        <begin position="93"/>
        <end position="173"/>
    </location>
</feature>
<accession>A0A7L0LPY1</accession>
<reference evidence="2 3" key="1">
    <citation type="submission" date="2019-09" db="EMBL/GenBank/DDBJ databases">
        <title>Bird 10,000 Genomes (B10K) Project - Family phase.</title>
        <authorList>
            <person name="Zhang G."/>
        </authorList>
    </citation>
    <scope>NUCLEOTIDE SEQUENCE [LARGE SCALE GENOMIC DNA]</scope>
    <source>
        <strain evidence="2">B10K-DU-001-46</strain>
        <tissue evidence="2">Muscle</tissue>
    </source>
</reference>
<evidence type="ECO:0000256" key="1">
    <source>
        <dbReference type="SAM" id="MobiDB-lite"/>
    </source>
</evidence>